<protein>
    <submittedName>
        <fullName evidence="3">Biotin attachment protein</fullName>
    </submittedName>
</protein>
<dbReference type="InterPro" id="IPR011053">
    <property type="entry name" value="Single_hybrid_motif"/>
</dbReference>
<dbReference type="Proteomes" id="UP000248706">
    <property type="component" value="Unassembled WGS sequence"/>
</dbReference>
<evidence type="ECO:0000313" key="3">
    <source>
        <dbReference type="EMBL" id="RAQ94790.1"/>
    </source>
</evidence>
<dbReference type="InterPro" id="IPR003016">
    <property type="entry name" value="2-oxoA_DH_lipoyl-BS"/>
</dbReference>
<evidence type="ECO:0000313" key="4">
    <source>
        <dbReference type="Proteomes" id="UP000248706"/>
    </source>
</evidence>
<organism evidence="3 4">
    <name type="scientific">Thermogemmatispora tikiterensis</name>
    <dbReference type="NCBI Taxonomy" id="1825093"/>
    <lineage>
        <taxon>Bacteria</taxon>
        <taxon>Bacillati</taxon>
        <taxon>Chloroflexota</taxon>
        <taxon>Ktedonobacteria</taxon>
        <taxon>Thermogemmatisporales</taxon>
        <taxon>Thermogemmatisporaceae</taxon>
        <taxon>Thermogemmatispora</taxon>
    </lineage>
</organism>
<dbReference type="CDD" id="cd06849">
    <property type="entry name" value="lipoyl_domain"/>
    <property type="match status" value="1"/>
</dbReference>
<proteinExistence type="predicted"/>
<dbReference type="InterPro" id="IPR045257">
    <property type="entry name" value="E2/Pdx1"/>
</dbReference>
<comment type="caution">
    <text evidence="3">The sequence shown here is derived from an EMBL/GenBank/DDBJ whole genome shotgun (WGS) entry which is preliminary data.</text>
</comment>
<sequence>MAETIAMPKWGLTMEEGTIVEWMVGEGDTVQKGDVLAIVETEKTSVELTSPFSGVVARVLVADGETVPVGTPLLLLASSPEEAAQLR</sequence>
<evidence type="ECO:0000259" key="2">
    <source>
        <dbReference type="PROSITE" id="PS50968"/>
    </source>
</evidence>
<dbReference type="PROSITE" id="PS00189">
    <property type="entry name" value="LIPOYL"/>
    <property type="match status" value="1"/>
</dbReference>
<feature type="domain" description="Lipoyl-binding" evidence="2">
    <location>
        <begin position="2"/>
        <end position="77"/>
    </location>
</feature>
<dbReference type="InterPro" id="IPR000089">
    <property type="entry name" value="Biotin_lipoyl"/>
</dbReference>
<name>A0A328VGC0_9CHLR</name>
<dbReference type="SUPFAM" id="SSF51230">
    <property type="entry name" value="Single hybrid motif"/>
    <property type="match status" value="1"/>
</dbReference>
<dbReference type="PANTHER" id="PTHR23151">
    <property type="entry name" value="DIHYDROLIPOAMIDE ACETYL/SUCCINYL-TRANSFERASE-RELATED"/>
    <property type="match status" value="1"/>
</dbReference>
<dbReference type="GO" id="GO:0045254">
    <property type="term" value="C:pyruvate dehydrogenase complex"/>
    <property type="evidence" value="ECO:0007669"/>
    <property type="project" value="InterPro"/>
</dbReference>
<dbReference type="PROSITE" id="PS50968">
    <property type="entry name" value="BIOTINYL_LIPOYL"/>
    <property type="match status" value="1"/>
</dbReference>
<dbReference type="Pfam" id="PF00364">
    <property type="entry name" value="Biotin_lipoyl"/>
    <property type="match status" value="1"/>
</dbReference>
<dbReference type="AlphaFoldDB" id="A0A328VGC0"/>
<dbReference type="Gene3D" id="2.40.50.100">
    <property type="match status" value="1"/>
</dbReference>
<dbReference type="EMBL" id="MCIF01000002">
    <property type="protein sequence ID" value="RAQ94790.1"/>
    <property type="molecule type" value="Genomic_DNA"/>
</dbReference>
<dbReference type="RefSeq" id="WP_112426972.1">
    <property type="nucleotide sequence ID" value="NZ_MCIF01000002.1"/>
</dbReference>
<evidence type="ECO:0000256" key="1">
    <source>
        <dbReference type="ARBA" id="ARBA00022823"/>
    </source>
</evidence>
<dbReference type="OrthoDB" id="9805123at2"/>
<gene>
    <name evidence="3" type="ORF">A4R35_04525</name>
</gene>
<reference evidence="3 4" key="1">
    <citation type="submission" date="2016-08" db="EMBL/GenBank/DDBJ databases">
        <title>Analysis of Carbohydrate Active Enzymes in Thermogemmatispora T81 Reveals Carbohydrate Degradation Ability.</title>
        <authorList>
            <person name="Tomazini A."/>
            <person name="Lal S."/>
            <person name="Stott M."/>
            <person name="Henrissat B."/>
            <person name="Polikarpov I."/>
            <person name="Sparling R."/>
            <person name="Levin D.B."/>
        </authorList>
    </citation>
    <scope>NUCLEOTIDE SEQUENCE [LARGE SCALE GENOMIC DNA]</scope>
    <source>
        <strain evidence="3 4">T81</strain>
    </source>
</reference>
<keyword evidence="4" id="KW-1185">Reference proteome</keyword>
<accession>A0A328VGC0</accession>
<dbReference type="PANTHER" id="PTHR23151:SF90">
    <property type="entry name" value="DIHYDROLIPOYLLYSINE-RESIDUE ACETYLTRANSFERASE COMPONENT OF PYRUVATE DEHYDROGENASE COMPLEX, MITOCHONDRIAL-RELATED"/>
    <property type="match status" value="1"/>
</dbReference>
<keyword evidence="1" id="KW-0450">Lipoyl</keyword>
<dbReference type="GO" id="GO:0006086">
    <property type="term" value="P:pyruvate decarboxylation to acetyl-CoA"/>
    <property type="evidence" value="ECO:0007669"/>
    <property type="project" value="InterPro"/>
</dbReference>